<organism evidence="1 2">
    <name type="scientific">Thalictrum thalictroides</name>
    <name type="common">Rue-anemone</name>
    <name type="synonym">Anemone thalictroides</name>
    <dbReference type="NCBI Taxonomy" id="46969"/>
    <lineage>
        <taxon>Eukaryota</taxon>
        <taxon>Viridiplantae</taxon>
        <taxon>Streptophyta</taxon>
        <taxon>Embryophyta</taxon>
        <taxon>Tracheophyta</taxon>
        <taxon>Spermatophyta</taxon>
        <taxon>Magnoliopsida</taxon>
        <taxon>Ranunculales</taxon>
        <taxon>Ranunculaceae</taxon>
        <taxon>Thalictroideae</taxon>
        <taxon>Thalictrum</taxon>
    </lineage>
</organism>
<proteinExistence type="predicted"/>
<name>A0A7J6UWN2_THATH</name>
<comment type="caution">
    <text evidence="1">The sequence shown here is derived from an EMBL/GenBank/DDBJ whole genome shotgun (WGS) entry which is preliminary data.</text>
</comment>
<dbReference type="Proteomes" id="UP000554482">
    <property type="component" value="Unassembled WGS sequence"/>
</dbReference>
<accession>A0A7J6UWN2</accession>
<dbReference type="OrthoDB" id="1393670at2759"/>
<keyword evidence="2" id="KW-1185">Reference proteome</keyword>
<gene>
    <name evidence="1" type="ORF">FRX31_033814</name>
</gene>
<reference evidence="1 2" key="1">
    <citation type="submission" date="2020-06" db="EMBL/GenBank/DDBJ databases">
        <title>Transcriptomic and genomic resources for Thalictrum thalictroides and T. hernandezii: Facilitating candidate gene discovery in an emerging model plant lineage.</title>
        <authorList>
            <person name="Arias T."/>
            <person name="Riano-Pachon D.M."/>
            <person name="Di Stilio V.S."/>
        </authorList>
    </citation>
    <scope>NUCLEOTIDE SEQUENCE [LARGE SCALE GENOMIC DNA]</scope>
    <source>
        <strain evidence="2">cv. WT478/WT964</strain>
        <tissue evidence="1">Leaves</tissue>
    </source>
</reference>
<dbReference type="EMBL" id="JABWDY010042517">
    <property type="protein sequence ID" value="KAF5176600.1"/>
    <property type="molecule type" value="Genomic_DNA"/>
</dbReference>
<evidence type="ECO:0000313" key="2">
    <source>
        <dbReference type="Proteomes" id="UP000554482"/>
    </source>
</evidence>
<dbReference type="AlphaFoldDB" id="A0A7J6UWN2"/>
<evidence type="ECO:0000313" key="1">
    <source>
        <dbReference type="EMBL" id="KAF5176600.1"/>
    </source>
</evidence>
<sequence>MIIPLASKGINFLHPFLLEAPHDELLLLVGSEGDVRKRDDGDAVRVLEMTVKQFGRLDILVNAADDNFLMPGEDEIYPLMDLKQEIAVVDTCN</sequence>
<protein>
    <submittedName>
        <fullName evidence="1">Uncharacterized protein</fullName>
    </submittedName>
</protein>